<dbReference type="EMBL" id="OX459125">
    <property type="protein sequence ID" value="CAI9117077.1"/>
    <property type="molecule type" value="Genomic_DNA"/>
</dbReference>
<organism evidence="3 4">
    <name type="scientific">Oldenlandia corymbosa var. corymbosa</name>
    <dbReference type="NCBI Taxonomy" id="529605"/>
    <lineage>
        <taxon>Eukaryota</taxon>
        <taxon>Viridiplantae</taxon>
        <taxon>Streptophyta</taxon>
        <taxon>Embryophyta</taxon>
        <taxon>Tracheophyta</taxon>
        <taxon>Spermatophyta</taxon>
        <taxon>Magnoliopsida</taxon>
        <taxon>eudicotyledons</taxon>
        <taxon>Gunneridae</taxon>
        <taxon>Pentapetalae</taxon>
        <taxon>asterids</taxon>
        <taxon>lamiids</taxon>
        <taxon>Gentianales</taxon>
        <taxon>Rubiaceae</taxon>
        <taxon>Rubioideae</taxon>
        <taxon>Spermacoceae</taxon>
        <taxon>Hedyotis-Oldenlandia complex</taxon>
        <taxon>Oldenlandia</taxon>
    </lineage>
</organism>
<name>A0AAV1EBT5_OLDCO</name>
<sequence length="749" mass="84232">MSATSRGLTPFGLVVRVGRDLDNHHPCDFLELPRKKKKLLNNAGGDWRRRRNVVVVKCCSGGGPHGHSRGKSGGDNCCEECRFDSKLSRPNYRPRITKPSSSLAFVSPQSLFAWKQDNKFFPRCTPRPTGPQSRDSPPKRDTGIANEKDWGISLLHEDVNETGTNEDGSTWYRESGEDLGENGYRCRWTRMGGQNHDGTSEWKETWWEKSDWTGYKELGVEKSGKNAEGDSWWETWREVLHQDEWSNLARIERSAQKQAKSGSENAGWYENWWEKYDAKGWTEKGAHKYGRLNEQSWWEKWGEHYDGRGSVLKWTDKWAETELGTKWGDKWEEKFFAGIGSRQGETWHVSPSGETAGTTTSAAVAALLDSFSSIFHQSSSRASDAASFSKSIIPSSSPVNGSRIAVCLVGGARRFELTGPSIIERILKVYKNSDLFLHSPLDSNAYKLSLLKDAPRIAAVKIFRPEHIPETESQYRVLTASNSPNGIQGLLQYFNLVEGCLEMIKQHQTRNNFTYDWIVRTRVDTYWSAPLRPESFVRGRYLVPLGSSYWGLNDRLGIGDFNTSAVALSRLSLIPQLDEAGFRQLNSESAFKAQLTVKNVTHATSQVPFCVVTDRSYGFPPVGNGVPVVAMSTPGPMSGAKCRPCTPACTGTCVGQVMSRLSKVWSWTEWSNNGLKLCDAHAAWEEGWEKIFDKVAGQKLAAQRKRVQEMKVDRCVKDFEKMRKRTAQWNAPPGAEICRIGVGLQKVGR</sequence>
<dbReference type="InterPro" id="IPR056698">
    <property type="entry name" value="DUF7796"/>
</dbReference>
<dbReference type="AlphaFoldDB" id="A0AAV1EBT5"/>
<evidence type="ECO:0000313" key="4">
    <source>
        <dbReference type="Proteomes" id="UP001161247"/>
    </source>
</evidence>
<accession>A0AAV1EBT5</accession>
<dbReference type="PANTHER" id="PTHR35112">
    <property type="entry name" value="OS08G0360500 PROTEIN"/>
    <property type="match status" value="1"/>
</dbReference>
<evidence type="ECO:0000259" key="2">
    <source>
        <dbReference type="Pfam" id="PF25072"/>
    </source>
</evidence>
<evidence type="ECO:0000256" key="1">
    <source>
        <dbReference type="SAM" id="MobiDB-lite"/>
    </source>
</evidence>
<reference evidence="3" key="1">
    <citation type="submission" date="2023-03" db="EMBL/GenBank/DDBJ databases">
        <authorList>
            <person name="Julca I."/>
        </authorList>
    </citation>
    <scope>NUCLEOTIDE SEQUENCE</scope>
</reference>
<feature type="compositionally biased region" description="Basic and acidic residues" evidence="1">
    <location>
        <begin position="136"/>
        <end position="145"/>
    </location>
</feature>
<keyword evidence="4" id="KW-1185">Reference proteome</keyword>
<proteinExistence type="predicted"/>
<dbReference type="Pfam" id="PF25072">
    <property type="entry name" value="DUF7796"/>
    <property type="match status" value="1"/>
</dbReference>
<dbReference type="PANTHER" id="PTHR35112:SF1">
    <property type="entry name" value="RING_FYVE_PHD ZINC FINGER SUPERFAMILY PROTEIN"/>
    <property type="match status" value="1"/>
</dbReference>
<evidence type="ECO:0000313" key="3">
    <source>
        <dbReference type="EMBL" id="CAI9117077.1"/>
    </source>
</evidence>
<feature type="domain" description="DUF7796" evidence="2">
    <location>
        <begin position="400"/>
        <end position="742"/>
    </location>
</feature>
<dbReference type="Proteomes" id="UP001161247">
    <property type="component" value="Chromosome 8"/>
</dbReference>
<protein>
    <submittedName>
        <fullName evidence="3">OLC1v1018401C1</fullName>
    </submittedName>
</protein>
<gene>
    <name evidence="3" type="ORF">OLC1_LOCUS23197</name>
</gene>
<feature type="region of interest" description="Disordered" evidence="1">
    <location>
        <begin position="122"/>
        <end position="145"/>
    </location>
</feature>